<evidence type="ECO:0000256" key="3">
    <source>
        <dbReference type="ARBA" id="ARBA00038858"/>
    </source>
</evidence>
<reference evidence="7 8" key="1">
    <citation type="submission" date="2023-04" db="EMBL/GenBank/DDBJ databases">
        <title>Genome Encyclopedia of Bacteria and Archaea VI: Functional Genomics of Type Strains.</title>
        <authorList>
            <person name="Whitman W."/>
        </authorList>
    </citation>
    <scope>NUCLEOTIDE SEQUENCE [LARGE SCALE GENOMIC DNA]</scope>
    <source>
        <strain evidence="7 8">SG_E_30_P1</strain>
    </source>
</reference>
<dbReference type="PANTHER" id="PTHR43174:SF2">
    <property type="entry name" value="UDP-N-ACETYLGLUCOSAMINE 2-EPIMERASE"/>
    <property type="match status" value="1"/>
</dbReference>
<protein>
    <recommendedName>
        <fullName evidence="3">UDP-N-acetylglucosamine 2-epimerase (non-hydrolyzing)</fullName>
        <ecNumber evidence="3">5.1.3.14</ecNumber>
    </recommendedName>
</protein>
<dbReference type="EC" id="5.1.3.14" evidence="3"/>
<dbReference type="CDD" id="cd03786">
    <property type="entry name" value="GTB_UDP-GlcNAc_2-Epimerase"/>
    <property type="match status" value="1"/>
</dbReference>
<dbReference type="Gene3D" id="3.40.50.2000">
    <property type="entry name" value="Glycogen Phosphorylase B"/>
    <property type="match status" value="2"/>
</dbReference>
<dbReference type="InterPro" id="IPR003331">
    <property type="entry name" value="UDP_GlcNAc_Epimerase_2_dom"/>
</dbReference>
<evidence type="ECO:0000256" key="1">
    <source>
        <dbReference type="ARBA" id="ARBA00023235"/>
    </source>
</evidence>
<evidence type="ECO:0000256" key="5">
    <source>
        <dbReference type="SAM" id="MobiDB-lite"/>
    </source>
</evidence>
<sequence length="412" mass="42956">MPRVMVVYGTRPEAIKVAPVITSLESTPGVDVDVVVTGQHRAMLDQVNNLFGIEPRVDLSLMAHGQTLTSLASRALDGVGRVLAETPTDAVLVQGDTSTAAAAAIAGYYSGVPVFHLEAGLRSGRLDSPFPEEGNRRIIGHIAALHFAPTRGAAENLLGEGIDPSSIVVTGNTVIDALLHATDVPADFDADVQAAIDSGRRILLVTSHRRESWESGLASTARAIGTIVAARSDVHAVIPLHRNPIVREAFDVSLPEQERVTIVEPLDYHQFSSLLAASHLVITDSGGVQEEGPSLGKPVLVTRETTERPEGVEAGASVLVGTDEATIVSTALRLLDDDDAYAQMARAINPYGDGGAAMRVAAAIQEFFGSGSRIADFGGAPDASLSAAQAKSRGTVSHTTSVTGSNASDSLV</sequence>
<comment type="caution">
    <text evidence="7">The sequence shown here is derived from an EMBL/GenBank/DDBJ whole genome shotgun (WGS) entry which is preliminary data.</text>
</comment>
<evidence type="ECO:0000313" key="8">
    <source>
        <dbReference type="Proteomes" id="UP001160142"/>
    </source>
</evidence>
<dbReference type="Proteomes" id="UP001160142">
    <property type="component" value="Unassembled WGS sequence"/>
</dbReference>
<feature type="compositionally biased region" description="Low complexity" evidence="5">
    <location>
        <begin position="392"/>
        <end position="405"/>
    </location>
</feature>
<evidence type="ECO:0000256" key="2">
    <source>
        <dbReference type="ARBA" id="ARBA00038209"/>
    </source>
</evidence>
<keyword evidence="1 4" id="KW-0413">Isomerase</keyword>
<dbReference type="NCBIfam" id="TIGR00236">
    <property type="entry name" value="wecB"/>
    <property type="match status" value="1"/>
</dbReference>
<feature type="region of interest" description="Disordered" evidence="5">
    <location>
        <begin position="389"/>
        <end position="412"/>
    </location>
</feature>
<evidence type="ECO:0000256" key="4">
    <source>
        <dbReference type="RuleBase" id="RU003513"/>
    </source>
</evidence>
<name>A0ABT6KQM3_9MICO</name>
<accession>A0ABT6KQM3</accession>
<dbReference type="InterPro" id="IPR029767">
    <property type="entry name" value="WecB-like"/>
</dbReference>
<evidence type="ECO:0000313" key="7">
    <source>
        <dbReference type="EMBL" id="MDH6182286.1"/>
    </source>
</evidence>
<organism evidence="7 8">
    <name type="scientific">Antiquaquibacter oligotrophicus</name>
    <dbReference type="NCBI Taxonomy" id="2880260"/>
    <lineage>
        <taxon>Bacteria</taxon>
        <taxon>Bacillati</taxon>
        <taxon>Actinomycetota</taxon>
        <taxon>Actinomycetes</taxon>
        <taxon>Micrococcales</taxon>
        <taxon>Microbacteriaceae</taxon>
        <taxon>Antiquaquibacter</taxon>
    </lineage>
</organism>
<dbReference type="GO" id="GO:0008761">
    <property type="term" value="F:UDP-N-acetylglucosamine 2-epimerase activity"/>
    <property type="evidence" value="ECO:0007669"/>
    <property type="project" value="UniProtKB-EC"/>
</dbReference>
<dbReference type="PANTHER" id="PTHR43174">
    <property type="entry name" value="UDP-N-ACETYLGLUCOSAMINE 2-EPIMERASE"/>
    <property type="match status" value="1"/>
</dbReference>
<comment type="similarity">
    <text evidence="2 4">Belongs to the UDP-N-acetylglucosamine 2-epimerase family.</text>
</comment>
<dbReference type="SUPFAM" id="SSF53756">
    <property type="entry name" value="UDP-Glycosyltransferase/glycogen phosphorylase"/>
    <property type="match status" value="1"/>
</dbReference>
<feature type="domain" description="UDP-N-acetylglucosamine 2-epimerase" evidence="6">
    <location>
        <begin position="24"/>
        <end position="364"/>
    </location>
</feature>
<dbReference type="Pfam" id="PF02350">
    <property type="entry name" value="Epimerase_2"/>
    <property type="match status" value="1"/>
</dbReference>
<proteinExistence type="inferred from homology"/>
<keyword evidence="8" id="KW-1185">Reference proteome</keyword>
<gene>
    <name evidence="7" type="ORF">M2152_002468</name>
</gene>
<evidence type="ECO:0000259" key="6">
    <source>
        <dbReference type="Pfam" id="PF02350"/>
    </source>
</evidence>
<dbReference type="EMBL" id="JARXVQ010000001">
    <property type="protein sequence ID" value="MDH6182286.1"/>
    <property type="molecule type" value="Genomic_DNA"/>
</dbReference>
<dbReference type="RefSeq" id="WP_322134570.1">
    <property type="nucleotide sequence ID" value="NZ_CP085036.1"/>
</dbReference>